<comment type="caution">
    <text evidence="17">The sequence shown here is derived from an EMBL/GenBank/DDBJ whole genome shotgun (WGS) entry which is preliminary data.</text>
</comment>
<dbReference type="GO" id="GO:0008902">
    <property type="term" value="F:hydroxymethylpyrimidine kinase activity"/>
    <property type="evidence" value="ECO:0007669"/>
    <property type="project" value="UniProtKB-EC"/>
</dbReference>
<evidence type="ECO:0000256" key="15">
    <source>
        <dbReference type="ARBA" id="ARBA00043176"/>
    </source>
</evidence>
<evidence type="ECO:0000256" key="12">
    <source>
        <dbReference type="ARBA" id="ARBA00022977"/>
    </source>
</evidence>
<dbReference type="Gene3D" id="3.40.1190.20">
    <property type="match status" value="1"/>
</dbReference>
<evidence type="ECO:0000256" key="14">
    <source>
        <dbReference type="ARBA" id="ARBA00042102"/>
    </source>
</evidence>
<dbReference type="GO" id="GO:0005524">
    <property type="term" value="F:ATP binding"/>
    <property type="evidence" value="ECO:0007669"/>
    <property type="project" value="UniProtKB-KW"/>
</dbReference>
<evidence type="ECO:0000256" key="3">
    <source>
        <dbReference type="ARBA" id="ARBA00004769"/>
    </source>
</evidence>
<evidence type="ECO:0000313" key="18">
    <source>
        <dbReference type="Proteomes" id="UP000518316"/>
    </source>
</evidence>
<name>A0A7W3Y869_9LACO</name>
<evidence type="ECO:0000256" key="13">
    <source>
        <dbReference type="ARBA" id="ARBA00037917"/>
    </source>
</evidence>
<keyword evidence="12" id="KW-0784">Thiamine biosynthesis</keyword>
<dbReference type="Proteomes" id="UP000518316">
    <property type="component" value="Unassembled WGS sequence"/>
</dbReference>
<evidence type="ECO:0000256" key="10">
    <source>
        <dbReference type="ARBA" id="ARBA00022777"/>
    </source>
</evidence>
<dbReference type="SUPFAM" id="SSF53613">
    <property type="entry name" value="Ribokinase-like"/>
    <property type="match status" value="1"/>
</dbReference>
<dbReference type="PANTHER" id="PTHR20858">
    <property type="entry name" value="PHOSPHOMETHYLPYRIMIDINE KINASE"/>
    <property type="match status" value="1"/>
</dbReference>
<evidence type="ECO:0000256" key="5">
    <source>
        <dbReference type="ARBA" id="ARBA00012135"/>
    </source>
</evidence>
<keyword evidence="11" id="KW-0067">ATP-binding</keyword>
<keyword evidence="8 17" id="KW-0808">Transferase</keyword>
<dbReference type="GO" id="GO:0008972">
    <property type="term" value="F:phosphomethylpyrimidine kinase activity"/>
    <property type="evidence" value="ECO:0007669"/>
    <property type="project" value="UniProtKB-EC"/>
</dbReference>
<dbReference type="EC" id="2.7.1.49" evidence="5"/>
<comment type="similarity">
    <text evidence="4">Belongs to the ThiD family.</text>
</comment>
<dbReference type="GO" id="GO:0005829">
    <property type="term" value="C:cytosol"/>
    <property type="evidence" value="ECO:0007669"/>
    <property type="project" value="TreeGrafter"/>
</dbReference>
<evidence type="ECO:0000256" key="8">
    <source>
        <dbReference type="ARBA" id="ARBA00022679"/>
    </source>
</evidence>
<protein>
    <recommendedName>
        <fullName evidence="7">Hydroxymethylpyrimidine/phosphomethylpyrimidine kinase</fullName>
        <ecNumber evidence="5">2.7.1.49</ecNumber>
        <ecNumber evidence="6">2.7.4.7</ecNumber>
    </recommendedName>
    <alternativeName>
        <fullName evidence="14">Hydroxymethylpyrimidine kinase</fullName>
    </alternativeName>
    <alternativeName>
        <fullName evidence="15">Hydroxymethylpyrimidine phosphate kinase</fullName>
    </alternativeName>
</protein>
<accession>A0A7W3Y869</accession>
<dbReference type="GO" id="GO:0009228">
    <property type="term" value="P:thiamine biosynthetic process"/>
    <property type="evidence" value="ECO:0007669"/>
    <property type="project" value="UniProtKB-KW"/>
</dbReference>
<dbReference type="NCBIfam" id="TIGR00097">
    <property type="entry name" value="HMP-P_kinase"/>
    <property type="match status" value="1"/>
</dbReference>
<dbReference type="CDD" id="cd01169">
    <property type="entry name" value="HMPP_kinase"/>
    <property type="match status" value="1"/>
</dbReference>
<feature type="domain" description="Pyridoxamine kinase/Phosphomethylpyrimidine kinase" evidence="16">
    <location>
        <begin position="15"/>
        <end position="261"/>
    </location>
</feature>
<evidence type="ECO:0000313" key="17">
    <source>
        <dbReference type="EMBL" id="MBB1069162.1"/>
    </source>
</evidence>
<proteinExistence type="inferred from homology"/>
<dbReference type="InterPro" id="IPR004399">
    <property type="entry name" value="HMP/HMP-P_kinase_dom"/>
</dbReference>
<dbReference type="EC" id="2.7.4.7" evidence="6"/>
<comment type="pathway">
    <text evidence="3">Cofactor biosynthesis; thiamine diphosphate biosynthesis; 4-amino-2-methyl-5-diphosphomethylpyrimidine from 5-amino-1-(5-phospho-D-ribosyl)imidazole: step 3/3.</text>
</comment>
<dbReference type="EMBL" id="JACIVC010000048">
    <property type="protein sequence ID" value="MBB1069162.1"/>
    <property type="molecule type" value="Genomic_DNA"/>
</dbReference>
<dbReference type="Pfam" id="PF08543">
    <property type="entry name" value="Phos_pyr_kin"/>
    <property type="match status" value="1"/>
</dbReference>
<gene>
    <name evidence="17" type="primary">thiD</name>
    <name evidence="17" type="ORF">H5S40_03205</name>
</gene>
<evidence type="ECO:0000259" key="16">
    <source>
        <dbReference type="Pfam" id="PF08543"/>
    </source>
</evidence>
<comment type="catalytic activity">
    <reaction evidence="2">
        <text>4-amino-2-methyl-5-(phosphooxymethyl)pyrimidine + ATP = 4-amino-2-methyl-5-(diphosphooxymethyl)pyrimidine + ADP</text>
        <dbReference type="Rhea" id="RHEA:19893"/>
        <dbReference type="ChEBI" id="CHEBI:30616"/>
        <dbReference type="ChEBI" id="CHEBI:57841"/>
        <dbReference type="ChEBI" id="CHEBI:58354"/>
        <dbReference type="ChEBI" id="CHEBI:456216"/>
        <dbReference type="EC" id="2.7.4.7"/>
    </reaction>
</comment>
<reference evidence="17 18" key="1">
    <citation type="submission" date="2020-07" db="EMBL/GenBank/DDBJ databases">
        <title>Description of Limosilactobacillus balticus sp. nov., Limosilactobacillus agrestis sp. nov., Limosilactobacillus albertensis sp. nov., Limosilactobacillus rudii sp. nov., Limosilactobacillus fastidiosus sp. nov., five novel Limosilactobacillus species isolated from the vertebrate gastrointestinal tract, and proposal of 6 subspecies of Limosilactobacillus reuteri adapted to the gastrointestinal tract of specific vertebrate hosts.</title>
        <authorList>
            <person name="Li F."/>
            <person name="Cheng C."/>
            <person name="Zheng J."/>
            <person name="Quevedo R.M."/>
            <person name="Li J."/>
            <person name="Roos S."/>
            <person name="Gaenzle M.G."/>
            <person name="Walter J."/>
        </authorList>
    </citation>
    <scope>NUCLEOTIDE SEQUENCE [LARGE SCALE GENOMIC DNA]</scope>
    <source>
        <strain evidence="17 18">RRLNB_1_1</strain>
    </source>
</reference>
<keyword evidence="9" id="KW-0547">Nucleotide-binding</keyword>
<dbReference type="InterPro" id="IPR029056">
    <property type="entry name" value="Ribokinase-like"/>
</dbReference>
<keyword evidence="10 17" id="KW-0418">Kinase</keyword>
<evidence type="ECO:0000256" key="6">
    <source>
        <dbReference type="ARBA" id="ARBA00012963"/>
    </source>
</evidence>
<evidence type="ECO:0000256" key="9">
    <source>
        <dbReference type="ARBA" id="ARBA00022741"/>
    </source>
</evidence>
<evidence type="ECO:0000256" key="1">
    <source>
        <dbReference type="ARBA" id="ARBA00000151"/>
    </source>
</evidence>
<dbReference type="RefSeq" id="WP_182597823.1">
    <property type="nucleotide sequence ID" value="NZ_JACIVC010000048.1"/>
</dbReference>
<dbReference type="AlphaFoldDB" id="A0A7W3Y869"/>
<dbReference type="PANTHER" id="PTHR20858:SF17">
    <property type="entry name" value="HYDROXYMETHYLPYRIMIDINE_PHOSPHOMETHYLPYRIMIDINE KINASE THI20-RELATED"/>
    <property type="match status" value="1"/>
</dbReference>
<sequence>MINDYPQALTIAGTDSGGGAGIPADVKTMQMRGVYSAMVVVAVTAQNTLGVQDAFPMPEKLIDEQFASIASDLKIRACKTGMLADPIRVKAVVRNLKKYNLGPLIVDPVMVAKGGAKLLSDDAIAIVRNELLPLATLITPNIPEACELTGINIKDKTDIKRAAHELQKRGAKNILLKGGHAENSQKADDYVLFEDGNDMWLTAPRINTKNTHGTGDTISACITAEIAKGHSMEQAIMIGKTYVEQTIKEGIHVGHGHGPLNHWVKVKGDEIDDI</sequence>
<comment type="catalytic activity">
    <reaction evidence="1">
        <text>4-amino-5-hydroxymethyl-2-methylpyrimidine + ATP = 4-amino-2-methyl-5-(phosphooxymethyl)pyrimidine + ADP + H(+)</text>
        <dbReference type="Rhea" id="RHEA:23096"/>
        <dbReference type="ChEBI" id="CHEBI:15378"/>
        <dbReference type="ChEBI" id="CHEBI:16892"/>
        <dbReference type="ChEBI" id="CHEBI:30616"/>
        <dbReference type="ChEBI" id="CHEBI:58354"/>
        <dbReference type="ChEBI" id="CHEBI:456216"/>
        <dbReference type="EC" id="2.7.1.49"/>
    </reaction>
</comment>
<evidence type="ECO:0000256" key="2">
    <source>
        <dbReference type="ARBA" id="ARBA00000565"/>
    </source>
</evidence>
<dbReference type="FunFam" id="3.40.1190.20:FF:000003">
    <property type="entry name" value="Phosphomethylpyrimidine kinase ThiD"/>
    <property type="match status" value="1"/>
</dbReference>
<keyword evidence="18" id="KW-1185">Reference proteome</keyword>
<dbReference type="InterPro" id="IPR013749">
    <property type="entry name" value="PM/HMP-P_kinase-1"/>
</dbReference>
<evidence type="ECO:0000256" key="7">
    <source>
        <dbReference type="ARBA" id="ARBA00019161"/>
    </source>
</evidence>
<evidence type="ECO:0000256" key="4">
    <source>
        <dbReference type="ARBA" id="ARBA00009879"/>
    </source>
</evidence>
<evidence type="ECO:0000256" key="11">
    <source>
        <dbReference type="ARBA" id="ARBA00022840"/>
    </source>
</evidence>
<comment type="pathway">
    <text evidence="13">Cofactor biosynthesis; thiamine diphosphate biosynthesis; 4-amino-2-methyl-5-diphosphomethylpyrimidine from 5-amino-1-(5-phospho-D-ribosyl)imidazole: step 2/3.</text>
</comment>
<organism evidence="17 18">
    <name type="scientific">Limosilactobacillus albertensis</name>
    <dbReference type="NCBI Taxonomy" id="2759752"/>
    <lineage>
        <taxon>Bacteria</taxon>
        <taxon>Bacillati</taxon>
        <taxon>Bacillota</taxon>
        <taxon>Bacilli</taxon>
        <taxon>Lactobacillales</taxon>
        <taxon>Lactobacillaceae</taxon>
        <taxon>Limosilactobacillus</taxon>
    </lineage>
</organism>